<keyword evidence="1" id="KW-0812">Transmembrane</keyword>
<gene>
    <name evidence="2" type="ORF">CLAFUR5_11479</name>
</gene>
<dbReference type="OMA" id="IAVGWYQ"/>
<accession>A0A9Q8PF37</accession>
<reference evidence="2" key="1">
    <citation type="submission" date="2021-12" db="EMBL/GenBank/DDBJ databases">
        <authorList>
            <person name="Zaccaron A."/>
            <person name="Stergiopoulos I."/>
        </authorList>
    </citation>
    <scope>NUCLEOTIDE SEQUENCE</scope>
    <source>
        <strain evidence="2">Race5_Kim</strain>
    </source>
</reference>
<reference evidence="2" key="2">
    <citation type="journal article" date="2022" name="Microb. Genom.">
        <title>A chromosome-scale genome assembly of the tomato pathogen Cladosporium fulvum reveals a compartmentalized genome architecture and the presence of a dispensable chromosome.</title>
        <authorList>
            <person name="Zaccaron A.Z."/>
            <person name="Chen L.H."/>
            <person name="Samaras A."/>
            <person name="Stergiopoulos I."/>
        </authorList>
    </citation>
    <scope>NUCLEOTIDE SEQUENCE</scope>
    <source>
        <strain evidence="2">Race5_Kim</strain>
    </source>
</reference>
<dbReference type="AlphaFoldDB" id="A0A9Q8PF37"/>
<sequence>MSSIQKAARWLLVLHGIGNIAQGTFSILRPDSFASAAGPRFLGSPDQAIQSIGLGSLGVGIYGAAGALSNDRRFFVVTAAMRFLFGLIVATQWDWDANWEVFAYKWGICCISAMAAS</sequence>
<keyword evidence="1" id="KW-1133">Transmembrane helix</keyword>
<evidence type="ECO:0000256" key="1">
    <source>
        <dbReference type="SAM" id="Phobius"/>
    </source>
</evidence>
<dbReference type="GeneID" id="71991357"/>
<organism evidence="2 3">
    <name type="scientific">Passalora fulva</name>
    <name type="common">Tomato leaf mold</name>
    <name type="synonym">Cladosporium fulvum</name>
    <dbReference type="NCBI Taxonomy" id="5499"/>
    <lineage>
        <taxon>Eukaryota</taxon>
        <taxon>Fungi</taxon>
        <taxon>Dikarya</taxon>
        <taxon>Ascomycota</taxon>
        <taxon>Pezizomycotina</taxon>
        <taxon>Dothideomycetes</taxon>
        <taxon>Dothideomycetidae</taxon>
        <taxon>Mycosphaerellales</taxon>
        <taxon>Mycosphaerellaceae</taxon>
        <taxon>Fulvia</taxon>
    </lineage>
</organism>
<protein>
    <submittedName>
        <fullName evidence="2">Uncharacterized protein</fullName>
    </submittedName>
</protein>
<keyword evidence="1" id="KW-0472">Membrane</keyword>
<feature type="transmembrane region" description="Helical" evidence="1">
    <location>
        <begin position="7"/>
        <end position="28"/>
    </location>
</feature>
<dbReference type="EMBL" id="CP090170">
    <property type="protein sequence ID" value="UJO21271.1"/>
    <property type="molecule type" value="Genomic_DNA"/>
</dbReference>
<keyword evidence="3" id="KW-1185">Reference proteome</keyword>
<dbReference type="Proteomes" id="UP000756132">
    <property type="component" value="Chromosome 8"/>
</dbReference>
<evidence type="ECO:0000313" key="2">
    <source>
        <dbReference type="EMBL" id="UJO21271.1"/>
    </source>
</evidence>
<proteinExistence type="predicted"/>
<dbReference type="KEGG" id="ffu:CLAFUR5_11479"/>
<feature type="transmembrane region" description="Helical" evidence="1">
    <location>
        <begin position="48"/>
        <end position="67"/>
    </location>
</feature>
<feature type="transmembrane region" description="Helical" evidence="1">
    <location>
        <begin position="74"/>
        <end position="93"/>
    </location>
</feature>
<name>A0A9Q8PF37_PASFU</name>
<evidence type="ECO:0000313" key="3">
    <source>
        <dbReference type="Proteomes" id="UP000756132"/>
    </source>
</evidence>
<dbReference type="RefSeq" id="XP_047765637.1">
    <property type="nucleotide sequence ID" value="XM_047910627.1"/>
</dbReference>
<dbReference type="OrthoDB" id="10042947at2759"/>